<accession>A0A7K1UUW8</accession>
<evidence type="ECO:0000256" key="1">
    <source>
        <dbReference type="SAM" id="MobiDB-lite"/>
    </source>
</evidence>
<dbReference type="InterPro" id="IPR001387">
    <property type="entry name" value="Cro/C1-type_HTH"/>
</dbReference>
<dbReference type="CDD" id="cd00093">
    <property type="entry name" value="HTH_XRE"/>
    <property type="match status" value="1"/>
</dbReference>
<comment type="caution">
    <text evidence="3">The sequence shown here is derived from an EMBL/GenBank/DDBJ whole genome shotgun (WGS) entry which is preliminary data.</text>
</comment>
<dbReference type="Pfam" id="PF13560">
    <property type="entry name" value="HTH_31"/>
    <property type="match status" value="1"/>
</dbReference>
<dbReference type="Pfam" id="PF19054">
    <property type="entry name" value="DUF5753"/>
    <property type="match status" value="1"/>
</dbReference>
<evidence type="ECO:0000259" key="2">
    <source>
        <dbReference type="PROSITE" id="PS50943"/>
    </source>
</evidence>
<dbReference type="InterPro" id="IPR043917">
    <property type="entry name" value="DUF5753"/>
</dbReference>
<name>A0A7K1UUW8_9NOCA</name>
<dbReference type="AlphaFoldDB" id="A0A7K1UUW8"/>
<protein>
    <submittedName>
        <fullName evidence="3">Helix-turn-helix domain-containing protein</fullName>
    </submittedName>
</protein>
<dbReference type="SUPFAM" id="SSF47413">
    <property type="entry name" value="lambda repressor-like DNA-binding domains"/>
    <property type="match status" value="1"/>
</dbReference>
<feature type="domain" description="HTH cro/C1-type" evidence="2">
    <location>
        <begin position="64"/>
        <end position="119"/>
    </location>
</feature>
<dbReference type="InterPro" id="IPR010982">
    <property type="entry name" value="Lambda_DNA-bd_dom_sf"/>
</dbReference>
<dbReference type="Gene3D" id="1.10.260.40">
    <property type="entry name" value="lambda repressor-like DNA-binding domains"/>
    <property type="match status" value="1"/>
</dbReference>
<organism evidence="3 4">
    <name type="scientific">Nocardia terrae</name>
    <dbReference type="NCBI Taxonomy" id="2675851"/>
    <lineage>
        <taxon>Bacteria</taxon>
        <taxon>Bacillati</taxon>
        <taxon>Actinomycetota</taxon>
        <taxon>Actinomycetes</taxon>
        <taxon>Mycobacteriales</taxon>
        <taxon>Nocardiaceae</taxon>
        <taxon>Nocardia</taxon>
    </lineage>
</organism>
<dbReference type="Proteomes" id="UP000466794">
    <property type="component" value="Unassembled WGS sequence"/>
</dbReference>
<evidence type="ECO:0000313" key="3">
    <source>
        <dbReference type="EMBL" id="MVU78154.1"/>
    </source>
</evidence>
<sequence>MQNWDPRRSWFKSPRLDPNSRYNGPIYRPSLIRVRRQRTGTMTSEDDQDAPASTLPRRQLGRFLREEREKNGLTIDAAARLVDLSKSALQRLEAGRNQRIRKQDIRALCETYGVKASDTAQAVNLGEQAKVKSWYHAYGGLFNDEFNMYVGLEASARQQIVYHEQVPGLLQTREYARVLISDFYRDSPLDDIERRVELRMRRQILVTRKADPLKLEVLLHESALHRLIGSRRLMADQLRRLSEVGKLPNVTIRISPYEAGMTWGILHGQFVLLGFGTDAMGREIEPPIVFLEGGPSSDVYLEKAAEVRRYDELASAIRQTALGENETRDLMRRVAKEFDRDH</sequence>
<evidence type="ECO:0000313" key="4">
    <source>
        <dbReference type="Proteomes" id="UP000466794"/>
    </source>
</evidence>
<feature type="region of interest" description="Disordered" evidence="1">
    <location>
        <begin position="1"/>
        <end position="28"/>
    </location>
</feature>
<keyword evidence="4" id="KW-1185">Reference proteome</keyword>
<reference evidence="3 4" key="1">
    <citation type="submission" date="2019-12" db="EMBL/GenBank/DDBJ databases">
        <title>Nocardia sp. nov. ET3-3 isolated from soil.</title>
        <authorList>
            <person name="Kanchanasin P."/>
            <person name="Tanasupawat S."/>
            <person name="Yuki M."/>
            <person name="Kudo T."/>
        </authorList>
    </citation>
    <scope>NUCLEOTIDE SEQUENCE [LARGE SCALE GENOMIC DNA]</scope>
    <source>
        <strain evidence="3 4">ET3-3</strain>
    </source>
</reference>
<dbReference type="SMART" id="SM00530">
    <property type="entry name" value="HTH_XRE"/>
    <property type="match status" value="1"/>
</dbReference>
<dbReference type="PROSITE" id="PS50943">
    <property type="entry name" value="HTH_CROC1"/>
    <property type="match status" value="1"/>
</dbReference>
<dbReference type="EMBL" id="WRPP01000002">
    <property type="protein sequence ID" value="MVU78154.1"/>
    <property type="molecule type" value="Genomic_DNA"/>
</dbReference>
<gene>
    <name evidence="3" type="ORF">GPX89_12975</name>
</gene>
<proteinExistence type="predicted"/>
<dbReference type="GO" id="GO:0003677">
    <property type="term" value="F:DNA binding"/>
    <property type="evidence" value="ECO:0007669"/>
    <property type="project" value="InterPro"/>
</dbReference>